<evidence type="ECO:0000256" key="2">
    <source>
        <dbReference type="ARBA" id="ARBA00006374"/>
    </source>
</evidence>
<sequence length="340" mass="37685">MLGLEEKTLLSVDKCPAQGINYHITEVYFEELKLNLPIKLENFKVLLKPFFSMMGKSHDKVLLNKIKTYMLGRLVEHGNGYLETKKEGDSDVKSFVKLEVYGAATLKLGFSMKFFELGSSSNFLQGNRKVLFSLHDDFPKLEKGPEVDENGKMDEVPDLVPNIDMVSEVNTEGSNGSDGKGSKKTKKGKKASGETKSSKKKKNEITDLNALEVKEEMIGNGFEKVAAEVGMDVDGRSSFSVNENSDVGKIRGTSVTKVRFQMNNNLVWKPHNPLPPQSVRVPPSTTPRGSAFEKGVSAGPVREMPKKAKLRSDSTKTTQMNPRIITPTIKRLKKMRPASA</sequence>
<feature type="region of interest" description="Disordered" evidence="5">
    <location>
        <begin position="168"/>
        <end position="202"/>
    </location>
</feature>
<keyword evidence="3" id="KW-0698">rRNA processing</keyword>
<dbReference type="AlphaFoldDB" id="A0A7J7P2A0"/>
<organism evidence="6 7">
    <name type="scientific">Kingdonia uniflora</name>
    <dbReference type="NCBI Taxonomy" id="39325"/>
    <lineage>
        <taxon>Eukaryota</taxon>
        <taxon>Viridiplantae</taxon>
        <taxon>Streptophyta</taxon>
        <taxon>Embryophyta</taxon>
        <taxon>Tracheophyta</taxon>
        <taxon>Spermatophyta</taxon>
        <taxon>Magnoliopsida</taxon>
        <taxon>Ranunculales</taxon>
        <taxon>Circaeasteraceae</taxon>
        <taxon>Kingdonia</taxon>
    </lineage>
</organism>
<dbReference type="Proteomes" id="UP000541444">
    <property type="component" value="Unassembled WGS sequence"/>
</dbReference>
<evidence type="ECO:0000256" key="3">
    <source>
        <dbReference type="ARBA" id="ARBA00022552"/>
    </source>
</evidence>
<evidence type="ECO:0000313" key="7">
    <source>
        <dbReference type="Proteomes" id="UP000541444"/>
    </source>
</evidence>
<keyword evidence="7" id="KW-1185">Reference proteome</keyword>
<dbReference type="PANTHER" id="PTHR13026:SF0">
    <property type="entry name" value="RIBOSOMAL RNA PROCESSING 1B"/>
    <property type="match status" value="1"/>
</dbReference>
<dbReference type="InterPro" id="IPR010301">
    <property type="entry name" value="RRP1"/>
</dbReference>
<evidence type="ECO:0000256" key="5">
    <source>
        <dbReference type="SAM" id="MobiDB-lite"/>
    </source>
</evidence>
<keyword evidence="4" id="KW-0539">Nucleus</keyword>
<dbReference type="OrthoDB" id="2019504at2759"/>
<reference evidence="6 7" key="1">
    <citation type="journal article" date="2020" name="IScience">
        <title>Genome Sequencing of the Endangered Kingdonia uniflora (Circaeasteraceae, Ranunculales) Reveals Potential Mechanisms of Evolutionary Specialization.</title>
        <authorList>
            <person name="Sun Y."/>
            <person name="Deng T."/>
            <person name="Zhang A."/>
            <person name="Moore M.J."/>
            <person name="Landis J.B."/>
            <person name="Lin N."/>
            <person name="Zhang H."/>
            <person name="Zhang X."/>
            <person name="Huang J."/>
            <person name="Zhang X."/>
            <person name="Sun H."/>
            <person name="Wang H."/>
        </authorList>
    </citation>
    <scope>NUCLEOTIDE SEQUENCE [LARGE SCALE GENOMIC DNA]</scope>
    <source>
        <strain evidence="6">TB1705</strain>
        <tissue evidence="6">Leaf</tissue>
    </source>
</reference>
<feature type="compositionally biased region" description="Basic and acidic residues" evidence="5">
    <location>
        <begin position="303"/>
        <end position="314"/>
    </location>
</feature>
<evidence type="ECO:0000256" key="4">
    <source>
        <dbReference type="ARBA" id="ARBA00023242"/>
    </source>
</evidence>
<comment type="caution">
    <text evidence="6">The sequence shown here is derived from an EMBL/GenBank/DDBJ whole genome shotgun (WGS) entry which is preliminary data.</text>
</comment>
<name>A0A7J7P2A0_9MAGN</name>
<feature type="region of interest" description="Disordered" evidence="5">
    <location>
        <begin position="271"/>
        <end position="327"/>
    </location>
</feature>
<dbReference type="GO" id="GO:0030688">
    <property type="term" value="C:preribosome, small subunit precursor"/>
    <property type="evidence" value="ECO:0007669"/>
    <property type="project" value="InterPro"/>
</dbReference>
<gene>
    <name evidence="6" type="ORF">GIB67_022935</name>
</gene>
<evidence type="ECO:0000256" key="1">
    <source>
        <dbReference type="ARBA" id="ARBA00004123"/>
    </source>
</evidence>
<proteinExistence type="inferred from homology"/>
<comment type="subcellular location">
    <subcellularLocation>
        <location evidence="1">Nucleus</location>
    </subcellularLocation>
</comment>
<dbReference type="GO" id="GO:0005634">
    <property type="term" value="C:nucleus"/>
    <property type="evidence" value="ECO:0007669"/>
    <property type="project" value="UniProtKB-SubCell"/>
</dbReference>
<accession>A0A7J7P2A0</accession>
<protein>
    <submittedName>
        <fullName evidence="6">Uncharacterized protein</fullName>
    </submittedName>
</protein>
<dbReference type="PANTHER" id="PTHR13026">
    <property type="entry name" value="NNP-1 PROTEIN NOVEL NUCLEAR PROTEIN 1 NOP52"/>
    <property type="match status" value="1"/>
</dbReference>
<evidence type="ECO:0000313" key="6">
    <source>
        <dbReference type="EMBL" id="KAF6173576.1"/>
    </source>
</evidence>
<dbReference type="Pfam" id="PF05997">
    <property type="entry name" value="Nop52"/>
    <property type="match status" value="1"/>
</dbReference>
<dbReference type="EMBL" id="JACGCM010000333">
    <property type="protein sequence ID" value="KAF6173576.1"/>
    <property type="molecule type" value="Genomic_DNA"/>
</dbReference>
<dbReference type="GO" id="GO:0006364">
    <property type="term" value="P:rRNA processing"/>
    <property type="evidence" value="ECO:0007669"/>
    <property type="project" value="UniProtKB-KW"/>
</dbReference>
<comment type="similarity">
    <text evidence="2">Belongs to the RRP1 family.</text>
</comment>